<sequence length="282" mass="32158">MSDKELVVPVTFESLKYFIDSQLKLVEKAIPLNDNTKQKLCDRYGVSKAELSKVIRSLTAHLNKKCKGTFFTRQSKVEIVKQIIKLESRLNLKKRERLLEVNEMLLVFNHDMLPDLGGNLNNKKVEVIVLDDDDGTSENGDDDDDDDDGFDMNNINVNGGLTSIKKEEILNLVGELPDSASINTENLELLNEYDEARRKLKADMMNLKEAREKLKEYRKVKQSIDCLTDIQGIQENLALSSSKNMTEEVAEMQILADKLAQKLQSPESSMIKETIMRNLKYI</sequence>
<proteinExistence type="predicted"/>
<evidence type="ECO:0000256" key="2">
    <source>
        <dbReference type="SAM" id="MobiDB-lite"/>
    </source>
</evidence>
<dbReference type="Pfam" id="PF13093">
    <property type="entry name" value="FTA4"/>
    <property type="match status" value="1"/>
</dbReference>
<organism evidence="3 4">
    <name type="scientific">Eeniella nana</name>
    <name type="common">Yeast</name>
    <name type="synonym">Brettanomyces nanus</name>
    <dbReference type="NCBI Taxonomy" id="13502"/>
    <lineage>
        <taxon>Eukaryota</taxon>
        <taxon>Fungi</taxon>
        <taxon>Dikarya</taxon>
        <taxon>Ascomycota</taxon>
        <taxon>Saccharomycotina</taxon>
        <taxon>Pichiomycetes</taxon>
        <taxon>Pichiales</taxon>
        <taxon>Pichiaceae</taxon>
        <taxon>Brettanomyces</taxon>
    </lineage>
</organism>
<feature type="coiled-coil region" evidence="1">
    <location>
        <begin position="179"/>
        <end position="262"/>
    </location>
</feature>
<protein>
    <submittedName>
        <fullName evidence="3">Uncharacterized protein</fullName>
    </submittedName>
</protein>
<keyword evidence="4" id="KW-1185">Reference proteome</keyword>
<feature type="compositionally biased region" description="Acidic residues" evidence="2">
    <location>
        <begin position="131"/>
        <end position="150"/>
    </location>
</feature>
<keyword evidence="1" id="KW-0175">Coiled coil</keyword>
<accession>A0A875S1H7</accession>
<dbReference type="KEGG" id="bnn:FOA43_002576"/>
<feature type="region of interest" description="Disordered" evidence="2">
    <location>
        <begin position="131"/>
        <end position="152"/>
    </location>
</feature>
<evidence type="ECO:0000313" key="3">
    <source>
        <dbReference type="EMBL" id="QPG75226.1"/>
    </source>
</evidence>
<dbReference type="InterPro" id="IPR025207">
    <property type="entry name" value="Sim4_Fta4"/>
</dbReference>
<dbReference type="RefSeq" id="XP_038778791.1">
    <property type="nucleotide sequence ID" value="XM_038922863.1"/>
</dbReference>
<reference evidence="3" key="1">
    <citation type="submission" date="2020-10" db="EMBL/GenBank/DDBJ databases">
        <authorList>
            <person name="Roach M.J.R."/>
        </authorList>
    </citation>
    <scope>NUCLEOTIDE SEQUENCE</scope>
    <source>
        <strain evidence="3">CBS 1945</strain>
    </source>
</reference>
<gene>
    <name evidence="3" type="ORF">FOA43_002576</name>
</gene>
<evidence type="ECO:0000313" key="4">
    <source>
        <dbReference type="Proteomes" id="UP000662931"/>
    </source>
</evidence>
<dbReference type="AlphaFoldDB" id="A0A875S1H7"/>
<dbReference type="GeneID" id="62195977"/>
<evidence type="ECO:0000256" key="1">
    <source>
        <dbReference type="SAM" id="Coils"/>
    </source>
</evidence>
<dbReference type="GO" id="GO:0031511">
    <property type="term" value="C:Mis6-Sim4 complex"/>
    <property type="evidence" value="ECO:0007669"/>
    <property type="project" value="InterPro"/>
</dbReference>
<dbReference type="Proteomes" id="UP000662931">
    <property type="component" value="Chromosome 2"/>
</dbReference>
<dbReference type="EMBL" id="CP064813">
    <property type="protein sequence ID" value="QPG75226.1"/>
    <property type="molecule type" value="Genomic_DNA"/>
</dbReference>
<name>A0A875S1H7_EENNA</name>